<feature type="region of interest" description="Disordered" evidence="1">
    <location>
        <begin position="161"/>
        <end position="181"/>
    </location>
</feature>
<accession>A0A4S8KX72</accession>
<dbReference type="EMBL" id="ML179891">
    <property type="protein sequence ID" value="THU80579.1"/>
    <property type="molecule type" value="Genomic_DNA"/>
</dbReference>
<reference evidence="3 4" key="1">
    <citation type="journal article" date="2019" name="Nat. Ecol. Evol.">
        <title>Megaphylogeny resolves global patterns of mushroom evolution.</title>
        <authorList>
            <person name="Varga T."/>
            <person name="Krizsan K."/>
            <person name="Foldi C."/>
            <person name="Dima B."/>
            <person name="Sanchez-Garcia M."/>
            <person name="Sanchez-Ramirez S."/>
            <person name="Szollosi G.J."/>
            <person name="Szarkandi J.G."/>
            <person name="Papp V."/>
            <person name="Albert L."/>
            <person name="Andreopoulos W."/>
            <person name="Angelini C."/>
            <person name="Antonin V."/>
            <person name="Barry K.W."/>
            <person name="Bougher N.L."/>
            <person name="Buchanan P."/>
            <person name="Buyck B."/>
            <person name="Bense V."/>
            <person name="Catcheside P."/>
            <person name="Chovatia M."/>
            <person name="Cooper J."/>
            <person name="Damon W."/>
            <person name="Desjardin D."/>
            <person name="Finy P."/>
            <person name="Geml J."/>
            <person name="Haridas S."/>
            <person name="Hughes K."/>
            <person name="Justo A."/>
            <person name="Karasinski D."/>
            <person name="Kautmanova I."/>
            <person name="Kiss B."/>
            <person name="Kocsube S."/>
            <person name="Kotiranta H."/>
            <person name="LaButti K.M."/>
            <person name="Lechner B.E."/>
            <person name="Liimatainen K."/>
            <person name="Lipzen A."/>
            <person name="Lukacs Z."/>
            <person name="Mihaltcheva S."/>
            <person name="Morgado L.N."/>
            <person name="Niskanen T."/>
            <person name="Noordeloos M.E."/>
            <person name="Ohm R.A."/>
            <person name="Ortiz-Santana B."/>
            <person name="Ovrebo C."/>
            <person name="Racz N."/>
            <person name="Riley R."/>
            <person name="Savchenko A."/>
            <person name="Shiryaev A."/>
            <person name="Soop K."/>
            <person name="Spirin V."/>
            <person name="Szebenyi C."/>
            <person name="Tomsovsky M."/>
            <person name="Tulloss R.E."/>
            <person name="Uehling J."/>
            <person name="Grigoriev I.V."/>
            <person name="Vagvolgyi C."/>
            <person name="Papp T."/>
            <person name="Martin F.M."/>
            <person name="Miettinen O."/>
            <person name="Hibbett D.S."/>
            <person name="Nagy L.G."/>
        </authorList>
    </citation>
    <scope>NUCLEOTIDE SEQUENCE [LARGE SCALE GENOMIC DNA]</scope>
    <source>
        <strain evidence="3 4">CBS 962.96</strain>
    </source>
</reference>
<gene>
    <name evidence="3" type="ORF">K435DRAFT_785377</name>
</gene>
<dbReference type="InterPro" id="IPR012349">
    <property type="entry name" value="Split_barrel_FMN-bd"/>
</dbReference>
<evidence type="ECO:0000313" key="3">
    <source>
        <dbReference type="EMBL" id="THU80579.1"/>
    </source>
</evidence>
<sequence length="285" mass="31582">MGQFYDSIPPNLIEWIQKQHIFWVATAPLSQSGHVNLSPKCTRGMFHVVDESKVWYEDMTGSGIETISHIRENGRVTILFTAFEGPPRIVRLFGTGTIHEFGSPEYNALISPEARQPGSRAVIMVDVHKVGSSCGYSIPFFDFKSDRNQLHQWAARREKFDAETDQDINGKPQNSTTGTQVSEKGIRAYWLNNNMASIDGIPGLDTAPNSEMAREKEVWGFSGKRVYKSDKAMVEKSHNRGLGMGGHGVVVDKSFLVGFGMGAVVVGLVGWAQILGRGVVDTYWN</sequence>
<protein>
    <recommendedName>
        <fullName evidence="2">Pyridoxamine 5'-phosphate oxidase N-terminal domain-containing protein</fullName>
    </recommendedName>
</protein>
<feature type="compositionally biased region" description="Polar residues" evidence="1">
    <location>
        <begin position="171"/>
        <end position="181"/>
    </location>
</feature>
<evidence type="ECO:0000313" key="4">
    <source>
        <dbReference type="Proteomes" id="UP000297245"/>
    </source>
</evidence>
<dbReference type="OrthoDB" id="539398at2759"/>
<dbReference type="Pfam" id="PF01243">
    <property type="entry name" value="PNPOx_N"/>
    <property type="match status" value="1"/>
</dbReference>
<dbReference type="SUPFAM" id="SSF50475">
    <property type="entry name" value="FMN-binding split barrel"/>
    <property type="match status" value="1"/>
</dbReference>
<organism evidence="3 4">
    <name type="scientific">Dendrothele bispora (strain CBS 962.96)</name>
    <dbReference type="NCBI Taxonomy" id="1314807"/>
    <lineage>
        <taxon>Eukaryota</taxon>
        <taxon>Fungi</taxon>
        <taxon>Dikarya</taxon>
        <taxon>Basidiomycota</taxon>
        <taxon>Agaricomycotina</taxon>
        <taxon>Agaricomycetes</taxon>
        <taxon>Agaricomycetidae</taxon>
        <taxon>Agaricales</taxon>
        <taxon>Agaricales incertae sedis</taxon>
        <taxon>Dendrothele</taxon>
    </lineage>
</organism>
<feature type="domain" description="Pyridoxamine 5'-phosphate oxidase N-terminal" evidence="2">
    <location>
        <begin position="11"/>
        <end position="132"/>
    </location>
</feature>
<proteinExistence type="predicted"/>
<evidence type="ECO:0000259" key="2">
    <source>
        <dbReference type="Pfam" id="PF01243"/>
    </source>
</evidence>
<dbReference type="AlphaFoldDB" id="A0A4S8KX72"/>
<dbReference type="Proteomes" id="UP000297245">
    <property type="component" value="Unassembled WGS sequence"/>
</dbReference>
<dbReference type="InterPro" id="IPR011576">
    <property type="entry name" value="Pyridox_Oxase_N"/>
</dbReference>
<dbReference type="PANTHER" id="PTHR39336:SF3">
    <property type="entry name" value="PYRIDOXAMINE PHOSPHATE OXIDASE"/>
    <property type="match status" value="1"/>
</dbReference>
<evidence type="ECO:0000256" key="1">
    <source>
        <dbReference type="SAM" id="MobiDB-lite"/>
    </source>
</evidence>
<keyword evidence="4" id="KW-1185">Reference proteome</keyword>
<name>A0A4S8KX72_DENBC</name>
<dbReference type="Gene3D" id="2.30.110.10">
    <property type="entry name" value="Electron Transport, Fmn-binding Protein, Chain A"/>
    <property type="match status" value="1"/>
</dbReference>
<dbReference type="PANTHER" id="PTHR39336">
    <property type="entry name" value="PYRIDOXAMINE PHOSPHATE OXIDASE FAMILY PROTEIN (AFU_ORTHOLOGUE AFUA_6G11440)"/>
    <property type="match status" value="1"/>
</dbReference>